<dbReference type="Pfam" id="PF03372">
    <property type="entry name" value="Exo_endo_phos"/>
    <property type="match status" value="1"/>
</dbReference>
<sequence length="745" mass="87548">MLNYIQSNIFKDPDCPGLASTSQTHATPSTMDSPPRTQFIDYYKFGTVNIQGGFNNKLNDILSFYSLHNYDILVLTETGLHHNNDPNSTKTKHSKHFLPSLNDDYEKNSIHIYTDDKGNTKGSGVSLIISDNLQKHVIKSTTFQGRILSIDLCFKGNHYIKLIGCYFPANASDDKNLIISCYKELEKILFNASLNNYQCIILGDLNINLDKIKRSNHYSAWRREIKNILKNLNMIDVLKFFHDQPSYTHSSIRHEGPNIESRIDYIFMTTNLLQNTFYAFTHNVSRDLFTTDHKAFSINQNVNDHTPEQQIETYWINIKNIINQTKEKHIPFSTYKHHVKHDRPLRLRQNNNKVLIIRNILRQFSNSKLQRIKDGETPWNEHWQRWNLYRHQIVSVDVHFHSKETVCIPKILTLNNVKETKKIIQGLLRVIIILQKHEEDNWKSDNINRFINQRNDNLVHNQKRMINSILDRKPERINLDRLHYYDSNTKQHLFTNNPSIIAEQTNLHFQRLGKSLEEINEIKNYETIQDLPPYWRSSYEPIKRPEFDHMTSLCDEFSMEEMFNTISALPNNKAAGISGITYEDIKHLHEDFKAYIRNFFNTILRFQIYPEEWSRALLFPIPKPKAWDCKIENTRPIVLLETFRKLFVKILTQRINILLTTHNLINENNRAGLIGQSTLQPLQIIQHIIESANNDKKELWIGLQDLSKAYDRVNRSLLKLALERLHFPLLSSPSYYPCLLIGKIM</sequence>
<dbReference type="InterPro" id="IPR000477">
    <property type="entry name" value="RT_dom"/>
</dbReference>
<evidence type="ECO:0000313" key="2">
    <source>
        <dbReference type="EMBL" id="EXX68033.1"/>
    </source>
</evidence>
<dbReference type="GO" id="GO:0003824">
    <property type="term" value="F:catalytic activity"/>
    <property type="evidence" value="ECO:0007669"/>
    <property type="project" value="InterPro"/>
</dbReference>
<dbReference type="Gene3D" id="3.60.10.10">
    <property type="entry name" value="Endonuclease/exonuclease/phosphatase"/>
    <property type="match status" value="1"/>
</dbReference>
<dbReference type="PROSITE" id="PS50878">
    <property type="entry name" value="RT_POL"/>
    <property type="match status" value="1"/>
</dbReference>
<dbReference type="PANTHER" id="PTHR19446">
    <property type="entry name" value="REVERSE TRANSCRIPTASES"/>
    <property type="match status" value="1"/>
</dbReference>
<evidence type="ECO:0000259" key="1">
    <source>
        <dbReference type="PROSITE" id="PS50878"/>
    </source>
</evidence>
<dbReference type="InterPro" id="IPR043502">
    <property type="entry name" value="DNA/RNA_pol_sf"/>
</dbReference>
<dbReference type="InterPro" id="IPR005135">
    <property type="entry name" value="Endo/exonuclease/phosphatase"/>
</dbReference>
<comment type="caution">
    <text evidence="2">The sequence shown here is derived from an EMBL/GenBank/DDBJ whole genome shotgun (WGS) entry which is preliminary data.</text>
</comment>
<name>A0A015MMI6_RHIIW</name>
<dbReference type="AlphaFoldDB" id="A0A015MMI6"/>
<feature type="domain" description="Reverse transcriptase" evidence="1">
    <location>
        <begin position="602"/>
        <end position="745"/>
    </location>
</feature>
<keyword evidence="3" id="KW-1185">Reference proteome</keyword>
<dbReference type="InterPro" id="IPR036691">
    <property type="entry name" value="Endo/exonu/phosph_ase_sf"/>
</dbReference>
<dbReference type="OrthoDB" id="6776034at2759"/>
<protein>
    <recommendedName>
        <fullName evidence="1">Reverse transcriptase domain-containing protein</fullName>
    </recommendedName>
</protein>
<dbReference type="STRING" id="1432141.A0A015MMI6"/>
<dbReference type="SUPFAM" id="SSF56672">
    <property type="entry name" value="DNA/RNA polymerases"/>
    <property type="match status" value="1"/>
</dbReference>
<organism evidence="2 3">
    <name type="scientific">Rhizophagus irregularis (strain DAOM 197198w)</name>
    <name type="common">Glomus intraradices</name>
    <dbReference type="NCBI Taxonomy" id="1432141"/>
    <lineage>
        <taxon>Eukaryota</taxon>
        <taxon>Fungi</taxon>
        <taxon>Fungi incertae sedis</taxon>
        <taxon>Mucoromycota</taxon>
        <taxon>Glomeromycotina</taxon>
        <taxon>Glomeromycetes</taxon>
        <taxon>Glomerales</taxon>
        <taxon>Glomeraceae</taxon>
        <taxon>Rhizophagus</taxon>
    </lineage>
</organism>
<dbReference type="Proteomes" id="UP000022910">
    <property type="component" value="Unassembled WGS sequence"/>
</dbReference>
<dbReference type="HOGENOM" id="CLU_002435_12_1_1"/>
<dbReference type="SUPFAM" id="SSF56219">
    <property type="entry name" value="DNase I-like"/>
    <property type="match status" value="1"/>
</dbReference>
<gene>
    <name evidence="2" type="ORF">RirG_108830</name>
</gene>
<dbReference type="EMBL" id="JEMT01017448">
    <property type="protein sequence ID" value="EXX68033.1"/>
    <property type="molecule type" value="Genomic_DNA"/>
</dbReference>
<accession>A0A015MMI6</accession>
<reference evidence="2 3" key="1">
    <citation type="submission" date="2014-02" db="EMBL/GenBank/DDBJ databases">
        <title>Single nucleus genome sequencing reveals high similarity among nuclei of an endomycorrhizal fungus.</title>
        <authorList>
            <person name="Lin K."/>
            <person name="Geurts R."/>
            <person name="Zhang Z."/>
            <person name="Limpens E."/>
            <person name="Saunders D.G."/>
            <person name="Mu D."/>
            <person name="Pang E."/>
            <person name="Cao H."/>
            <person name="Cha H."/>
            <person name="Lin T."/>
            <person name="Zhou Q."/>
            <person name="Shang Y."/>
            <person name="Li Y."/>
            <person name="Ivanov S."/>
            <person name="Sharma T."/>
            <person name="Velzen R.V."/>
            <person name="Ruijter N.D."/>
            <person name="Aanen D.K."/>
            <person name="Win J."/>
            <person name="Kamoun S."/>
            <person name="Bisseling T."/>
            <person name="Huang S."/>
        </authorList>
    </citation>
    <scope>NUCLEOTIDE SEQUENCE [LARGE SCALE GENOMIC DNA]</scope>
    <source>
        <strain evidence="3">DAOM197198w</strain>
    </source>
</reference>
<evidence type="ECO:0000313" key="3">
    <source>
        <dbReference type="Proteomes" id="UP000022910"/>
    </source>
</evidence>
<proteinExistence type="predicted"/>